<organism evidence="2 3">
    <name type="scientific">Drosophila navojoa</name>
    <name type="common">Fruit fly</name>
    <dbReference type="NCBI Taxonomy" id="7232"/>
    <lineage>
        <taxon>Eukaryota</taxon>
        <taxon>Metazoa</taxon>
        <taxon>Ecdysozoa</taxon>
        <taxon>Arthropoda</taxon>
        <taxon>Hexapoda</taxon>
        <taxon>Insecta</taxon>
        <taxon>Pterygota</taxon>
        <taxon>Neoptera</taxon>
        <taxon>Endopterygota</taxon>
        <taxon>Diptera</taxon>
        <taxon>Brachycera</taxon>
        <taxon>Muscomorpha</taxon>
        <taxon>Ephydroidea</taxon>
        <taxon>Drosophilidae</taxon>
        <taxon>Drosophila</taxon>
    </lineage>
</organism>
<evidence type="ECO:0000313" key="3">
    <source>
        <dbReference type="Proteomes" id="UP000295192"/>
    </source>
</evidence>
<comment type="caution">
    <text evidence="2">The sequence shown here is derived from an EMBL/GenBank/DDBJ whole genome shotgun (WGS) entry which is preliminary data.</text>
</comment>
<dbReference type="PANTHER" id="PTHR11012">
    <property type="entry name" value="PROTEIN KINASE-LIKE DOMAIN-CONTAINING"/>
    <property type="match status" value="1"/>
</dbReference>
<dbReference type="PANTHER" id="PTHR11012:SF8">
    <property type="entry name" value="JUVENILE HORMONE-INDUCIBLE PROTEIN 26"/>
    <property type="match status" value="1"/>
</dbReference>
<reference evidence="2 3" key="1">
    <citation type="journal article" date="2019" name="J. Hered.">
        <title>An Improved Genome Assembly for Drosophila navojoa, the Basal Species in the mojavensis Cluster.</title>
        <authorList>
            <person name="Vanderlinde T."/>
            <person name="Dupim E.G."/>
            <person name="Nazario-Yepiz N.O."/>
            <person name="Carvalho A.B."/>
        </authorList>
    </citation>
    <scope>NUCLEOTIDE SEQUENCE [LARGE SCALE GENOMIC DNA]</scope>
    <source>
        <strain evidence="2">Navoj_Jal97</strain>
        <tissue evidence="2">Whole organism</tissue>
    </source>
</reference>
<evidence type="ECO:0000313" key="2">
    <source>
        <dbReference type="EMBL" id="TDG43015.1"/>
    </source>
</evidence>
<keyword evidence="3" id="KW-1185">Reference proteome</keyword>
<protein>
    <recommendedName>
        <fullName evidence="1">CHK kinase-like domain-containing protein</fullName>
    </recommendedName>
</protein>
<dbReference type="InterPro" id="IPR004119">
    <property type="entry name" value="EcKL"/>
</dbReference>
<dbReference type="STRING" id="7232.A0A484B5B3"/>
<gene>
    <name evidence="2" type="ORF">AWZ03_010537</name>
</gene>
<name>A0A484B5B3_DRONA</name>
<accession>A0A484B5B3</accession>
<dbReference type="EMBL" id="LSRL02000182">
    <property type="protein sequence ID" value="TDG43015.1"/>
    <property type="molecule type" value="Genomic_DNA"/>
</dbReference>
<dbReference type="AlphaFoldDB" id="A0A484B5B3"/>
<dbReference type="Pfam" id="PF02958">
    <property type="entry name" value="EcKL"/>
    <property type="match status" value="1"/>
</dbReference>
<dbReference type="OMA" id="QGWRVTK"/>
<sequence>MALCVDKEIDWLTSTILPEILKNGRLVDNYSEALLPSFKVGDITIAVIGPEEAFMLTQCYRATIQFEYAGEKYQRKMVVKKTPEIPAEAYNDAQFENLFHNEICFYTDILPIIQKLSDTKFAAPTYYYGEIKAESAVIILGDFASDGWSVTKARYGLSLEHARIAVKYLGRFHGFGYALKHNQPERFKELSGCFRESRFANDNISPEWDLISKVGLQRAAQSTHKYHPEVDKEFIKKFQQLVYKSVGYGRQRVAPREPLSTLCHGDYLRNNVAYKYDADSSGTPLDIMMFDYQTMRLSSPMVDLSVFLANSVLADVRYSNFDTIFDDYCEALFESYTKQSNEQLPAFLNRETLLQEYIRFLPYSLGISASFLPWLVAPPQLTTAEMFTQQQSQAEIVEASMTQGGEIVDREIAHQMKEMFELSQLHNVQIDEDIDNSEWITSVNFAYVDNNSRELCHCE</sequence>
<dbReference type="Gene3D" id="3.90.1200.10">
    <property type="match status" value="1"/>
</dbReference>
<dbReference type="SUPFAM" id="SSF56112">
    <property type="entry name" value="Protein kinase-like (PK-like)"/>
    <property type="match status" value="1"/>
</dbReference>
<proteinExistence type="predicted"/>
<dbReference type="InterPro" id="IPR011009">
    <property type="entry name" value="Kinase-like_dom_sf"/>
</dbReference>
<dbReference type="OrthoDB" id="191037at2759"/>
<dbReference type="InterPro" id="IPR015897">
    <property type="entry name" value="CHK_kinase-like"/>
</dbReference>
<dbReference type="Proteomes" id="UP000295192">
    <property type="component" value="Unassembled WGS sequence"/>
</dbReference>
<feature type="domain" description="CHK kinase-like" evidence="1">
    <location>
        <begin position="138"/>
        <end position="338"/>
    </location>
</feature>
<evidence type="ECO:0000259" key="1">
    <source>
        <dbReference type="SMART" id="SM00587"/>
    </source>
</evidence>
<dbReference type="SMART" id="SM00587">
    <property type="entry name" value="CHK"/>
    <property type="match status" value="1"/>
</dbReference>